<evidence type="ECO:0000313" key="2">
    <source>
        <dbReference type="Ensembl" id="ENSMMOP00000024674.1"/>
    </source>
</evidence>
<protein>
    <recommendedName>
        <fullName evidence="1">COMMD1 N-terminal domain-containing protein</fullName>
    </recommendedName>
</protein>
<reference evidence="2" key="1">
    <citation type="submission" date="2025-08" db="UniProtKB">
        <authorList>
            <consortium name="Ensembl"/>
        </authorList>
    </citation>
    <scope>IDENTIFICATION</scope>
</reference>
<keyword evidence="3" id="KW-1185">Reference proteome</keyword>
<dbReference type="PANTHER" id="PTHR21199:SF1">
    <property type="entry name" value="COMM DOMAIN-CONTAINING PROTEIN 1"/>
    <property type="match status" value="1"/>
</dbReference>
<name>A0A3Q3XF90_MOLML</name>
<dbReference type="Pfam" id="PF17221">
    <property type="entry name" value="COMMD1_N"/>
    <property type="match status" value="1"/>
</dbReference>
<feature type="domain" description="COMMD1 N-terminal" evidence="1">
    <location>
        <begin position="5"/>
        <end position="78"/>
    </location>
</feature>
<reference evidence="2" key="2">
    <citation type="submission" date="2025-09" db="UniProtKB">
        <authorList>
            <consortium name="Ensembl"/>
        </authorList>
    </citation>
    <scope>IDENTIFICATION</scope>
</reference>
<dbReference type="Ensembl" id="ENSMMOT00000025087.1">
    <property type="protein sequence ID" value="ENSMMOP00000024674.1"/>
    <property type="gene ID" value="ENSMMOG00000018755.1"/>
</dbReference>
<organism evidence="2 3">
    <name type="scientific">Mola mola</name>
    <name type="common">Ocean sunfish</name>
    <name type="synonym">Tetraodon mola</name>
    <dbReference type="NCBI Taxonomy" id="94237"/>
    <lineage>
        <taxon>Eukaryota</taxon>
        <taxon>Metazoa</taxon>
        <taxon>Chordata</taxon>
        <taxon>Craniata</taxon>
        <taxon>Vertebrata</taxon>
        <taxon>Euteleostomi</taxon>
        <taxon>Actinopterygii</taxon>
        <taxon>Neopterygii</taxon>
        <taxon>Teleostei</taxon>
        <taxon>Neoteleostei</taxon>
        <taxon>Acanthomorphata</taxon>
        <taxon>Eupercaria</taxon>
        <taxon>Tetraodontiformes</taxon>
        <taxon>Molidae</taxon>
        <taxon>Mola</taxon>
    </lineage>
</organism>
<dbReference type="AlphaFoldDB" id="A0A3Q3XF90"/>
<evidence type="ECO:0000259" key="1">
    <source>
        <dbReference type="Pfam" id="PF17221"/>
    </source>
</evidence>
<evidence type="ECO:0000313" key="3">
    <source>
        <dbReference type="Proteomes" id="UP000261620"/>
    </source>
</evidence>
<dbReference type="STRING" id="94237.ENSMMOP00000024674"/>
<sequence>MADAESAKALSGLLNGIAQREFHNKVEVTEELLNTELYPELSRDQFTALHDRMRGLLKSIATADMDHAQLEAFLTAQTSYAFILKLPLHLFHRFRPGVYHPSILFLDVASLKDLLMKALTAVNSNVKIWSSINQHYWFGGLVTL</sequence>
<dbReference type="GO" id="GO:0031398">
    <property type="term" value="P:positive regulation of protein ubiquitination"/>
    <property type="evidence" value="ECO:0007669"/>
    <property type="project" value="TreeGrafter"/>
</dbReference>
<dbReference type="PANTHER" id="PTHR21199">
    <property type="entry name" value="COMM DOMAIN-CONTAINING PROTEIN 1"/>
    <property type="match status" value="1"/>
</dbReference>
<dbReference type="Proteomes" id="UP000261620">
    <property type="component" value="Unplaced"/>
</dbReference>
<dbReference type="InterPro" id="IPR037351">
    <property type="entry name" value="Murr1"/>
</dbReference>
<dbReference type="GO" id="GO:0032434">
    <property type="term" value="P:regulation of proteasomal ubiquitin-dependent protein catabolic process"/>
    <property type="evidence" value="ECO:0007669"/>
    <property type="project" value="TreeGrafter"/>
</dbReference>
<dbReference type="InterPro" id="IPR033776">
    <property type="entry name" value="COMMD1_N"/>
</dbReference>
<accession>A0A3Q3XF90</accession>
<dbReference type="GO" id="GO:0005768">
    <property type="term" value="C:endosome"/>
    <property type="evidence" value="ECO:0007669"/>
    <property type="project" value="TreeGrafter"/>
</dbReference>
<dbReference type="GO" id="GO:1902306">
    <property type="term" value="P:negative regulation of sodium ion transmembrane transport"/>
    <property type="evidence" value="ECO:0007669"/>
    <property type="project" value="TreeGrafter"/>
</dbReference>
<dbReference type="GO" id="GO:0055070">
    <property type="term" value="P:copper ion homeostasis"/>
    <property type="evidence" value="ECO:0007669"/>
    <property type="project" value="InterPro"/>
</dbReference>
<proteinExistence type="predicted"/>
<dbReference type="GO" id="GO:2000009">
    <property type="term" value="P:negative regulation of protein localization to cell surface"/>
    <property type="evidence" value="ECO:0007669"/>
    <property type="project" value="TreeGrafter"/>
</dbReference>